<dbReference type="EMBL" id="JACCBT010000001">
    <property type="protein sequence ID" value="NYE17373.1"/>
    <property type="molecule type" value="Genomic_DNA"/>
</dbReference>
<dbReference type="AlphaFoldDB" id="A0A7Y9GJ22"/>
<evidence type="ECO:0000313" key="1">
    <source>
        <dbReference type="EMBL" id="NYE17373.1"/>
    </source>
</evidence>
<accession>A0A7Y9GJ22</accession>
<evidence type="ECO:0000313" key="2">
    <source>
        <dbReference type="Proteomes" id="UP000591272"/>
    </source>
</evidence>
<keyword evidence="2" id="KW-1185">Reference proteome</keyword>
<proteinExistence type="predicted"/>
<dbReference type="RefSeq" id="WP_179837732.1">
    <property type="nucleotide sequence ID" value="NZ_BMRD01000021.1"/>
</dbReference>
<gene>
    <name evidence="1" type="ORF">BJ999_007669</name>
</gene>
<comment type="caution">
    <text evidence="1">The sequence shown here is derived from an EMBL/GenBank/DDBJ whole genome shotgun (WGS) entry which is preliminary data.</text>
</comment>
<organism evidence="1 2">
    <name type="scientific">Actinomadura citrea</name>
    <dbReference type="NCBI Taxonomy" id="46158"/>
    <lineage>
        <taxon>Bacteria</taxon>
        <taxon>Bacillati</taxon>
        <taxon>Actinomycetota</taxon>
        <taxon>Actinomycetes</taxon>
        <taxon>Streptosporangiales</taxon>
        <taxon>Thermomonosporaceae</taxon>
        <taxon>Actinomadura</taxon>
    </lineage>
</organism>
<reference evidence="1 2" key="1">
    <citation type="submission" date="2020-07" db="EMBL/GenBank/DDBJ databases">
        <title>Sequencing the genomes of 1000 actinobacteria strains.</title>
        <authorList>
            <person name="Klenk H.-P."/>
        </authorList>
    </citation>
    <scope>NUCLEOTIDE SEQUENCE [LARGE SCALE GENOMIC DNA]</scope>
    <source>
        <strain evidence="1 2">DSM 43461</strain>
    </source>
</reference>
<sequence length="60" mass="6545">MRAALTCVRTAMISARTGLEASPVGARPTIAKGRRSWTVLTAAQCREISDKQEEEGVKQR</sequence>
<name>A0A7Y9GJ22_9ACTN</name>
<protein>
    <submittedName>
        <fullName evidence="1">Uncharacterized protein</fullName>
    </submittedName>
</protein>
<dbReference type="Proteomes" id="UP000591272">
    <property type="component" value="Unassembled WGS sequence"/>
</dbReference>